<evidence type="ECO:0000313" key="7">
    <source>
        <dbReference type="EMBL" id="RPF20642.1"/>
    </source>
</evidence>
<gene>
    <name evidence="7" type="ORF">EDD34_1239</name>
</gene>
<feature type="chain" id="PRO_5039048480" evidence="5">
    <location>
        <begin position="23"/>
        <end position="346"/>
    </location>
</feature>
<dbReference type="PANTHER" id="PTHR30532:SF24">
    <property type="entry name" value="FERRIC ENTEROBACTIN-BINDING PERIPLASMIC PROTEIN FEPB"/>
    <property type="match status" value="1"/>
</dbReference>
<dbReference type="GO" id="GO:0030288">
    <property type="term" value="C:outer membrane-bounded periplasmic space"/>
    <property type="evidence" value="ECO:0007669"/>
    <property type="project" value="TreeGrafter"/>
</dbReference>
<sequence length="346" mass="36687">MRVRRTLTAATGLLAASALALAGCASSSPEDDAAPAAEETADQFPITIEHALGTTTIEEEPTRVATWGWGSTEAAIASGVYPVAVAEQIWTVGEDALLPWVETAYEEAGEELPVLLDDSAGGEEVPYEQFAETAPDLIIATYSGLTEEQYALLEEIAPVVAYPEAPWTTPWDENITLTAEALGRSEAGADVLAEFEDYAAGIAADHPEFEGKTIAAIVDDPQNGQIFVYNSSDPRAGFLEKLGFTTAPAVDELDPTGGEDFFYTLSYEELDKLESDVVVAYTYTEEQAEALPDSKELSALPALRDGMVAQVVGTVNVSSVSPPTALSYDWPEGVPALAENLGELLG</sequence>
<dbReference type="AlphaFoldDB" id="A0A3N4Z5W0"/>
<feature type="signal peptide" evidence="5">
    <location>
        <begin position="1"/>
        <end position="22"/>
    </location>
</feature>
<evidence type="ECO:0000256" key="4">
    <source>
        <dbReference type="ARBA" id="ARBA00022729"/>
    </source>
</evidence>
<reference evidence="7 8" key="1">
    <citation type="submission" date="2018-11" db="EMBL/GenBank/DDBJ databases">
        <title>Sequencing the genomes of 1000 actinobacteria strains.</title>
        <authorList>
            <person name="Klenk H.-P."/>
        </authorList>
    </citation>
    <scope>NUCLEOTIDE SEQUENCE [LARGE SCALE GENOMIC DNA]</scope>
    <source>
        <strain evidence="7 8">DSM 15700</strain>
    </source>
</reference>
<dbReference type="PANTHER" id="PTHR30532">
    <property type="entry name" value="IRON III DICITRATE-BINDING PERIPLASMIC PROTEIN"/>
    <property type="match status" value="1"/>
</dbReference>
<dbReference type="PROSITE" id="PS50983">
    <property type="entry name" value="FE_B12_PBP"/>
    <property type="match status" value="1"/>
</dbReference>
<dbReference type="CDD" id="cd01146">
    <property type="entry name" value="FhuD"/>
    <property type="match status" value="1"/>
</dbReference>
<keyword evidence="3" id="KW-0813">Transport</keyword>
<evidence type="ECO:0000256" key="3">
    <source>
        <dbReference type="ARBA" id="ARBA00022448"/>
    </source>
</evidence>
<dbReference type="PROSITE" id="PS51257">
    <property type="entry name" value="PROKAR_LIPOPROTEIN"/>
    <property type="match status" value="1"/>
</dbReference>
<protein>
    <submittedName>
        <fullName evidence="7">Iron complex transport system substrate-binding protein</fullName>
    </submittedName>
</protein>
<dbReference type="PROSITE" id="PS51318">
    <property type="entry name" value="TAT"/>
    <property type="match status" value="1"/>
</dbReference>
<dbReference type="Proteomes" id="UP000280501">
    <property type="component" value="Unassembled WGS sequence"/>
</dbReference>
<dbReference type="Gene3D" id="3.40.50.1980">
    <property type="entry name" value="Nitrogenase molybdenum iron protein domain"/>
    <property type="match status" value="2"/>
</dbReference>
<evidence type="ECO:0000256" key="2">
    <source>
        <dbReference type="ARBA" id="ARBA00008814"/>
    </source>
</evidence>
<dbReference type="InterPro" id="IPR051313">
    <property type="entry name" value="Bact_iron-sidero_bind"/>
</dbReference>
<comment type="similarity">
    <text evidence="2">Belongs to the bacterial solute-binding protein 8 family.</text>
</comment>
<keyword evidence="8" id="KW-1185">Reference proteome</keyword>
<feature type="domain" description="Fe/B12 periplasmic-binding" evidence="6">
    <location>
        <begin position="63"/>
        <end position="345"/>
    </location>
</feature>
<evidence type="ECO:0000259" key="6">
    <source>
        <dbReference type="PROSITE" id="PS50983"/>
    </source>
</evidence>
<evidence type="ECO:0000313" key="8">
    <source>
        <dbReference type="Proteomes" id="UP000280501"/>
    </source>
</evidence>
<dbReference type="GO" id="GO:1901678">
    <property type="term" value="P:iron coordination entity transport"/>
    <property type="evidence" value="ECO:0007669"/>
    <property type="project" value="UniProtKB-ARBA"/>
</dbReference>
<proteinExistence type="inferred from homology"/>
<comment type="caution">
    <text evidence="7">The sequence shown here is derived from an EMBL/GenBank/DDBJ whole genome shotgun (WGS) entry which is preliminary data.</text>
</comment>
<accession>A0A3N4Z5W0</accession>
<dbReference type="Pfam" id="PF01497">
    <property type="entry name" value="Peripla_BP_2"/>
    <property type="match status" value="1"/>
</dbReference>
<evidence type="ECO:0000256" key="5">
    <source>
        <dbReference type="SAM" id="SignalP"/>
    </source>
</evidence>
<name>A0A3N4Z5W0_9MICO</name>
<comment type="subcellular location">
    <subcellularLocation>
        <location evidence="1">Cell envelope</location>
    </subcellularLocation>
</comment>
<dbReference type="SUPFAM" id="SSF53807">
    <property type="entry name" value="Helical backbone' metal receptor"/>
    <property type="match status" value="1"/>
</dbReference>
<dbReference type="InterPro" id="IPR006311">
    <property type="entry name" value="TAT_signal"/>
</dbReference>
<dbReference type="RefSeq" id="WP_123813783.1">
    <property type="nucleotide sequence ID" value="NZ_RKQZ01000001.1"/>
</dbReference>
<dbReference type="EMBL" id="RKQZ01000001">
    <property type="protein sequence ID" value="RPF20642.1"/>
    <property type="molecule type" value="Genomic_DNA"/>
</dbReference>
<dbReference type="InterPro" id="IPR002491">
    <property type="entry name" value="ABC_transptr_periplasmic_BD"/>
</dbReference>
<dbReference type="OrthoDB" id="1846031at2"/>
<keyword evidence="4 5" id="KW-0732">Signal</keyword>
<evidence type="ECO:0000256" key="1">
    <source>
        <dbReference type="ARBA" id="ARBA00004196"/>
    </source>
</evidence>
<organism evidence="7 8">
    <name type="scientific">Myceligenerans xiligouense</name>
    <dbReference type="NCBI Taxonomy" id="253184"/>
    <lineage>
        <taxon>Bacteria</taxon>
        <taxon>Bacillati</taxon>
        <taxon>Actinomycetota</taxon>
        <taxon>Actinomycetes</taxon>
        <taxon>Micrococcales</taxon>
        <taxon>Promicromonosporaceae</taxon>
        <taxon>Myceligenerans</taxon>
    </lineage>
</organism>